<keyword evidence="12" id="KW-1185">Reference proteome</keyword>
<dbReference type="GO" id="GO:0015740">
    <property type="term" value="P:C4-dicarboxylate transport"/>
    <property type="evidence" value="ECO:0007669"/>
    <property type="project" value="TreeGrafter"/>
</dbReference>
<evidence type="ECO:0000256" key="5">
    <source>
        <dbReference type="ARBA" id="ARBA00022692"/>
    </source>
</evidence>
<evidence type="ECO:0000256" key="1">
    <source>
        <dbReference type="ARBA" id="ARBA00004429"/>
    </source>
</evidence>
<evidence type="ECO:0000256" key="6">
    <source>
        <dbReference type="ARBA" id="ARBA00022989"/>
    </source>
</evidence>
<dbReference type="GO" id="GO:0005886">
    <property type="term" value="C:plasma membrane"/>
    <property type="evidence" value="ECO:0007669"/>
    <property type="project" value="UniProtKB-SubCell"/>
</dbReference>
<dbReference type="Proteomes" id="UP000181936">
    <property type="component" value="Chromosome"/>
</dbReference>
<accession>A0A1L3MMV5</accession>
<reference evidence="11 12" key="1">
    <citation type="journal article" date="2016" name="Sci. Rep.">
        <title>Complete genome sequence and transcriptomic analysis of a novel marine strain Bacillus weihaiensis reveals the mechanism of brown algae degradation.</title>
        <authorList>
            <person name="Zhu Y."/>
            <person name="Chen P."/>
            <person name="Bao Y."/>
            <person name="Men Y."/>
            <person name="Zeng Y."/>
            <person name="Yang J."/>
            <person name="Sun J."/>
            <person name="Sun Y."/>
        </authorList>
    </citation>
    <scope>NUCLEOTIDE SEQUENCE [LARGE SCALE GENOMIC DNA]</scope>
    <source>
        <strain evidence="11 12">Alg07</strain>
    </source>
</reference>
<dbReference type="RefSeq" id="WP_072578478.1">
    <property type="nucleotide sequence ID" value="NZ_CP016020.1"/>
</dbReference>
<dbReference type="KEGG" id="bwh:A9C19_02350"/>
<evidence type="ECO:0000313" key="12">
    <source>
        <dbReference type="Proteomes" id="UP000181936"/>
    </source>
</evidence>
<feature type="transmembrane region" description="Helical" evidence="9">
    <location>
        <begin position="48"/>
        <end position="66"/>
    </location>
</feature>
<feature type="transmembrane region" description="Helical" evidence="9">
    <location>
        <begin position="122"/>
        <end position="144"/>
    </location>
</feature>
<name>A0A1L3MMV5_9BACI</name>
<evidence type="ECO:0000256" key="9">
    <source>
        <dbReference type="SAM" id="Phobius"/>
    </source>
</evidence>
<evidence type="ECO:0000256" key="3">
    <source>
        <dbReference type="ARBA" id="ARBA00022475"/>
    </source>
</evidence>
<keyword evidence="4" id="KW-0997">Cell inner membrane</keyword>
<comment type="subcellular location">
    <subcellularLocation>
        <location evidence="1">Cell inner membrane</location>
        <topology evidence="1">Multi-pass membrane protein</topology>
    </subcellularLocation>
</comment>
<keyword evidence="7 9" id="KW-0472">Membrane</keyword>
<evidence type="ECO:0000259" key="10">
    <source>
        <dbReference type="Pfam" id="PF04290"/>
    </source>
</evidence>
<feature type="transmembrane region" description="Helical" evidence="9">
    <location>
        <begin position="15"/>
        <end position="36"/>
    </location>
</feature>
<evidence type="ECO:0000256" key="4">
    <source>
        <dbReference type="ARBA" id="ARBA00022519"/>
    </source>
</evidence>
<dbReference type="InterPro" id="IPR007387">
    <property type="entry name" value="TRAP_DctQ"/>
</dbReference>
<evidence type="ECO:0000256" key="7">
    <source>
        <dbReference type="ARBA" id="ARBA00023136"/>
    </source>
</evidence>
<keyword evidence="5 9" id="KW-0812">Transmembrane</keyword>
<dbReference type="OrthoDB" id="9815614at2"/>
<dbReference type="PANTHER" id="PTHR35011:SF2">
    <property type="entry name" value="2,3-DIKETO-L-GULONATE TRAP TRANSPORTER SMALL PERMEASE PROTEIN YIAM"/>
    <property type="match status" value="1"/>
</dbReference>
<dbReference type="Pfam" id="PF04290">
    <property type="entry name" value="DctQ"/>
    <property type="match status" value="1"/>
</dbReference>
<keyword evidence="2" id="KW-0813">Transport</keyword>
<dbReference type="InterPro" id="IPR055348">
    <property type="entry name" value="DctQ"/>
</dbReference>
<dbReference type="GO" id="GO:0022857">
    <property type="term" value="F:transmembrane transporter activity"/>
    <property type="evidence" value="ECO:0007669"/>
    <property type="project" value="TreeGrafter"/>
</dbReference>
<dbReference type="PANTHER" id="PTHR35011">
    <property type="entry name" value="2,3-DIKETO-L-GULONATE TRAP TRANSPORTER SMALL PERMEASE PROTEIN YIAM"/>
    <property type="match status" value="1"/>
</dbReference>
<keyword evidence="6 9" id="KW-1133">Transmembrane helix</keyword>
<comment type="similarity">
    <text evidence="8">Belongs to the TRAP transporter small permease family.</text>
</comment>
<organism evidence="11 12">
    <name type="scientific">Bacillus weihaiensis</name>
    <dbReference type="NCBI Taxonomy" id="1547283"/>
    <lineage>
        <taxon>Bacteria</taxon>
        <taxon>Bacillati</taxon>
        <taxon>Bacillota</taxon>
        <taxon>Bacilli</taxon>
        <taxon>Bacillales</taxon>
        <taxon>Bacillaceae</taxon>
        <taxon>Bacillus</taxon>
    </lineage>
</organism>
<evidence type="ECO:0000256" key="8">
    <source>
        <dbReference type="ARBA" id="ARBA00038436"/>
    </source>
</evidence>
<dbReference type="AlphaFoldDB" id="A0A1L3MMV5"/>
<dbReference type="STRING" id="1547283.A9C19_02350"/>
<evidence type="ECO:0000256" key="2">
    <source>
        <dbReference type="ARBA" id="ARBA00022448"/>
    </source>
</evidence>
<feature type="domain" description="Tripartite ATP-independent periplasmic transporters DctQ component" evidence="10">
    <location>
        <begin position="24"/>
        <end position="151"/>
    </location>
</feature>
<evidence type="ECO:0000313" key="11">
    <source>
        <dbReference type="EMBL" id="APH03690.1"/>
    </source>
</evidence>
<sequence>MRKIYGIVCKIEEFFVKYALVTVAVLIFVSAIARSIREPLNWATDVSLILFAWIIFLGADVALRHGELVNVDIIINKFTPIVKKSILLLWNVLIIGLLIIMIRFGIPLAIESVDRIFNTLGISYSWATISVPTGSLLMLITICIKTYNLLRPEKMSGGS</sequence>
<gene>
    <name evidence="11" type="ORF">A9C19_02350</name>
</gene>
<feature type="transmembrane region" description="Helical" evidence="9">
    <location>
        <begin position="87"/>
        <end position="110"/>
    </location>
</feature>
<keyword evidence="3" id="KW-1003">Cell membrane</keyword>
<dbReference type="EMBL" id="CP016020">
    <property type="protein sequence ID" value="APH03690.1"/>
    <property type="molecule type" value="Genomic_DNA"/>
</dbReference>
<proteinExistence type="inferred from homology"/>
<protein>
    <recommendedName>
        <fullName evidence="10">Tripartite ATP-independent periplasmic transporters DctQ component domain-containing protein</fullName>
    </recommendedName>
</protein>